<dbReference type="Proteomes" id="UP000630149">
    <property type="component" value="Unassembled WGS sequence"/>
</dbReference>
<sequence>MLISAVIFFALAALLGLYLLSFILRDKNTPKMIAFLHGPLAGIGIVLLILYAYYNTQYPLISIILFILAALGGIMMLYKDLSGHSIPKAMAIGHGITAIIAFCLLLIFVFL</sequence>
<reference evidence="2" key="1">
    <citation type="journal article" date="2014" name="Int. J. Syst. Evol. Microbiol.">
        <title>Complete genome sequence of Corynebacterium casei LMG S-19264T (=DSM 44701T), isolated from a smear-ripened cheese.</title>
        <authorList>
            <consortium name="US DOE Joint Genome Institute (JGI-PGF)"/>
            <person name="Walter F."/>
            <person name="Albersmeier A."/>
            <person name="Kalinowski J."/>
            <person name="Ruckert C."/>
        </authorList>
    </citation>
    <scope>NUCLEOTIDE SEQUENCE</scope>
    <source>
        <strain evidence="2">JCM 13919</strain>
    </source>
</reference>
<evidence type="ECO:0008006" key="4">
    <source>
        <dbReference type="Google" id="ProtNLM"/>
    </source>
</evidence>
<dbReference type="OrthoDB" id="5574397at2"/>
<name>A0A917JT06_9GAMM</name>
<accession>A0A917JT06</accession>
<keyword evidence="1" id="KW-1133">Transmembrane helix</keyword>
<dbReference type="RefSeq" id="WP_131776192.1">
    <property type="nucleotide sequence ID" value="NZ_BMOB01000003.1"/>
</dbReference>
<proteinExistence type="predicted"/>
<evidence type="ECO:0000256" key="1">
    <source>
        <dbReference type="SAM" id="Phobius"/>
    </source>
</evidence>
<keyword evidence="3" id="KW-1185">Reference proteome</keyword>
<feature type="transmembrane region" description="Helical" evidence="1">
    <location>
        <begin position="60"/>
        <end position="78"/>
    </location>
</feature>
<keyword evidence="1" id="KW-0472">Membrane</keyword>
<dbReference type="EMBL" id="BMOB01000003">
    <property type="protein sequence ID" value="GGI82399.1"/>
    <property type="molecule type" value="Genomic_DNA"/>
</dbReference>
<feature type="transmembrane region" description="Helical" evidence="1">
    <location>
        <begin position="90"/>
        <end position="110"/>
    </location>
</feature>
<organism evidence="2 3">
    <name type="scientific">Legionella impletisoli</name>
    <dbReference type="NCBI Taxonomy" id="343510"/>
    <lineage>
        <taxon>Bacteria</taxon>
        <taxon>Pseudomonadati</taxon>
        <taxon>Pseudomonadota</taxon>
        <taxon>Gammaproteobacteria</taxon>
        <taxon>Legionellales</taxon>
        <taxon>Legionellaceae</taxon>
        <taxon>Legionella</taxon>
    </lineage>
</organism>
<keyword evidence="1" id="KW-0812">Transmembrane</keyword>
<feature type="transmembrane region" description="Helical" evidence="1">
    <location>
        <begin position="33"/>
        <end position="54"/>
    </location>
</feature>
<evidence type="ECO:0000313" key="3">
    <source>
        <dbReference type="Proteomes" id="UP000630149"/>
    </source>
</evidence>
<dbReference type="AlphaFoldDB" id="A0A917JT06"/>
<evidence type="ECO:0000313" key="2">
    <source>
        <dbReference type="EMBL" id="GGI82399.1"/>
    </source>
</evidence>
<protein>
    <recommendedName>
        <fullName evidence="4">Transmembrane protein</fullName>
    </recommendedName>
</protein>
<gene>
    <name evidence="2" type="ORF">GCM10007966_08730</name>
</gene>
<comment type="caution">
    <text evidence="2">The sequence shown here is derived from an EMBL/GenBank/DDBJ whole genome shotgun (WGS) entry which is preliminary data.</text>
</comment>
<feature type="transmembrane region" description="Helical" evidence="1">
    <location>
        <begin position="6"/>
        <end position="24"/>
    </location>
</feature>
<reference evidence="2" key="2">
    <citation type="submission" date="2020-09" db="EMBL/GenBank/DDBJ databases">
        <authorList>
            <person name="Sun Q."/>
            <person name="Ohkuma M."/>
        </authorList>
    </citation>
    <scope>NUCLEOTIDE SEQUENCE</scope>
    <source>
        <strain evidence="2">JCM 13919</strain>
    </source>
</reference>